<dbReference type="GO" id="GO:0005886">
    <property type="term" value="C:plasma membrane"/>
    <property type="evidence" value="ECO:0007669"/>
    <property type="project" value="UniProtKB-SubCell"/>
</dbReference>
<dbReference type="InterPro" id="IPR001851">
    <property type="entry name" value="ABC_transp_permease"/>
</dbReference>
<feature type="transmembrane region" description="Helical" evidence="6">
    <location>
        <begin position="143"/>
        <end position="161"/>
    </location>
</feature>
<feature type="transmembrane region" description="Helical" evidence="6">
    <location>
        <begin position="322"/>
        <end position="340"/>
    </location>
</feature>
<protein>
    <submittedName>
        <fullName evidence="7">Beta-methylgalactoside transporter</fullName>
    </submittedName>
</protein>
<organism evidence="7 8">
    <name type="scientific">Sorangium cellulosum</name>
    <name type="common">Polyangium cellulosum</name>
    <dbReference type="NCBI Taxonomy" id="56"/>
    <lineage>
        <taxon>Bacteria</taxon>
        <taxon>Pseudomonadati</taxon>
        <taxon>Myxococcota</taxon>
        <taxon>Polyangia</taxon>
        <taxon>Polyangiales</taxon>
        <taxon>Polyangiaceae</taxon>
        <taxon>Sorangium</taxon>
    </lineage>
</organism>
<evidence type="ECO:0000256" key="2">
    <source>
        <dbReference type="ARBA" id="ARBA00022475"/>
    </source>
</evidence>
<keyword evidence="5 6" id="KW-0472">Membrane</keyword>
<gene>
    <name evidence="7" type="primary">mglC</name>
    <name evidence="7" type="ORF">SOCE836_002940</name>
</gene>
<feature type="transmembrane region" description="Helical" evidence="6">
    <location>
        <begin position="243"/>
        <end position="262"/>
    </location>
</feature>
<evidence type="ECO:0000256" key="6">
    <source>
        <dbReference type="SAM" id="Phobius"/>
    </source>
</evidence>
<evidence type="ECO:0000313" key="7">
    <source>
        <dbReference type="EMBL" id="AUX28226.1"/>
    </source>
</evidence>
<name>A0A4P2QFG4_SORCE</name>
<feature type="transmembrane region" description="Helical" evidence="6">
    <location>
        <begin position="20"/>
        <end position="40"/>
    </location>
</feature>
<dbReference type="Pfam" id="PF02653">
    <property type="entry name" value="BPD_transp_2"/>
    <property type="match status" value="1"/>
</dbReference>
<dbReference type="EMBL" id="CP012672">
    <property type="protein sequence ID" value="AUX28226.1"/>
    <property type="molecule type" value="Genomic_DNA"/>
</dbReference>
<sequence>MATSSAGGAARDRMRAAREFASRQAISLVLLLLVLVIGVMRPSFLSVANLINVLIISSVRVIIALGEGGVLITRGTDLSAGRTVGLAACIAASLLQRPDYASRMYPHLASQPVLLCIVAAVSVGAAVGLINGSIVAFLNVPPFIATLGTMIMAYGAASLYVDRPPLGAQPIGGLRDDFTAIGTGAIRFGGDWALPYLVIIAAVITVAIWVLLNQTRLGKNIYAIGSSREAAVVSGVDVPKTLLLVYLLAGALYGLAGALLAARTGGATNNYGLMYELDAIAACVIGGVSTSGGVGTVGGILTGVLIFEVLNNGLVILGVSPYWQQIIKGIIIVAAVSVDIRKYLRKR</sequence>
<dbReference type="CDD" id="cd06579">
    <property type="entry name" value="TM_PBP1_transp_AraH_like"/>
    <property type="match status" value="1"/>
</dbReference>
<evidence type="ECO:0000256" key="4">
    <source>
        <dbReference type="ARBA" id="ARBA00022989"/>
    </source>
</evidence>
<feature type="transmembrane region" description="Helical" evidence="6">
    <location>
        <begin position="193"/>
        <end position="212"/>
    </location>
</feature>
<dbReference type="NCBIfam" id="NF007014">
    <property type="entry name" value="PRK09478.1"/>
    <property type="match status" value="1"/>
</dbReference>
<dbReference type="Proteomes" id="UP000295497">
    <property type="component" value="Chromosome"/>
</dbReference>
<reference evidence="7 8" key="1">
    <citation type="submission" date="2015-09" db="EMBL/GenBank/DDBJ databases">
        <title>Sorangium comparison.</title>
        <authorList>
            <person name="Zaburannyi N."/>
            <person name="Bunk B."/>
            <person name="Overmann J."/>
            <person name="Mueller R."/>
        </authorList>
    </citation>
    <scope>NUCLEOTIDE SEQUENCE [LARGE SCALE GENOMIC DNA]</scope>
    <source>
        <strain evidence="7 8">So ce836</strain>
    </source>
</reference>
<dbReference type="PANTHER" id="PTHR32196:SF18">
    <property type="entry name" value="GALACTOSE_METHYL GALACTOSIDE IMPORT PERMEASE PROTEIN MGLC"/>
    <property type="match status" value="1"/>
</dbReference>
<dbReference type="RefSeq" id="WP_129572614.1">
    <property type="nucleotide sequence ID" value="NZ_CP012672.1"/>
</dbReference>
<feature type="transmembrane region" description="Helical" evidence="6">
    <location>
        <begin position="46"/>
        <end position="65"/>
    </location>
</feature>
<proteinExistence type="predicted"/>
<dbReference type="GO" id="GO:0022857">
    <property type="term" value="F:transmembrane transporter activity"/>
    <property type="evidence" value="ECO:0007669"/>
    <property type="project" value="InterPro"/>
</dbReference>
<evidence type="ECO:0000256" key="1">
    <source>
        <dbReference type="ARBA" id="ARBA00004651"/>
    </source>
</evidence>
<evidence type="ECO:0000256" key="3">
    <source>
        <dbReference type="ARBA" id="ARBA00022692"/>
    </source>
</evidence>
<evidence type="ECO:0000313" key="8">
    <source>
        <dbReference type="Proteomes" id="UP000295497"/>
    </source>
</evidence>
<keyword evidence="4 6" id="KW-1133">Transmembrane helix</keyword>
<feature type="transmembrane region" description="Helical" evidence="6">
    <location>
        <begin position="283"/>
        <end position="310"/>
    </location>
</feature>
<keyword evidence="3 6" id="KW-0812">Transmembrane</keyword>
<comment type="subcellular location">
    <subcellularLocation>
        <location evidence="1">Cell membrane</location>
        <topology evidence="1">Multi-pass membrane protein</topology>
    </subcellularLocation>
</comment>
<dbReference type="AlphaFoldDB" id="A0A4P2QFG4"/>
<feature type="transmembrane region" description="Helical" evidence="6">
    <location>
        <begin position="113"/>
        <end position="137"/>
    </location>
</feature>
<accession>A0A4P2QFG4</accession>
<evidence type="ECO:0000256" key="5">
    <source>
        <dbReference type="ARBA" id="ARBA00023136"/>
    </source>
</evidence>
<dbReference type="PANTHER" id="PTHR32196">
    <property type="entry name" value="ABC TRANSPORTER PERMEASE PROTEIN YPHD-RELATED-RELATED"/>
    <property type="match status" value="1"/>
</dbReference>
<keyword evidence="2" id="KW-1003">Cell membrane</keyword>